<dbReference type="EMBL" id="JBHSOD010000040">
    <property type="protein sequence ID" value="MFC5888463.1"/>
    <property type="molecule type" value="Genomic_DNA"/>
</dbReference>
<accession>A0ABW1F3T5</accession>
<feature type="domain" description="Aminoglycoside phosphotransferase" evidence="1">
    <location>
        <begin position="34"/>
        <end position="265"/>
    </location>
</feature>
<protein>
    <submittedName>
        <fullName evidence="2">Aminoglycoside phosphotransferase family protein</fullName>
        <ecNumber evidence="2">2.7.-.-</ecNumber>
    </submittedName>
</protein>
<dbReference type="GO" id="GO:0016740">
    <property type="term" value="F:transferase activity"/>
    <property type="evidence" value="ECO:0007669"/>
    <property type="project" value="UniProtKB-KW"/>
</dbReference>
<dbReference type="Proteomes" id="UP001596067">
    <property type="component" value="Unassembled WGS sequence"/>
</dbReference>
<sequence length="300" mass="31697">MPAEAAPDTPETDTALVRRLLQAQFPHWADLPLRRVEPGGSDHVIHRLGDTMAVRLPRGDWAAGQAEKEHVWLPRLAPRLPLAVPVPLAVGTPAFGYPWHWCVARWLDGATPTAADLTDPQVTAAQLAGFLTALQAVPTADDLAAGPHNGSVGAPLATRDVLTRDAVAAVAGDFDAGLLTAVWEAALAAPAWDRPPVWVHGDLHTGNLLAVDGRLSAVIDFGGLGVGDPACDLVIAWTLLDAPTRETFRAALGVDDATWLRGRGWALTTGLNAYKHYAATDPRVAAATRHQITRAVAGFG</sequence>
<name>A0ABW1F3T5_9ACTN</name>
<dbReference type="InterPro" id="IPR002575">
    <property type="entry name" value="Aminoglycoside_PTrfase"/>
</dbReference>
<evidence type="ECO:0000259" key="1">
    <source>
        <dbReference type="Pfam" id="PF01636"/>
    </source>
</evidence>
<evidence type="ECO:0000313" key="2">
    <source>
        <dbReference type="EMBL" id="MFC5888463.1"/>
    </source>
</evidence>
<dbReference type="PANTHER" id="PTHR21310:SF42">
    <property type="entry name" value="BIFUNCTIONAL AAC_APH"/>
    <property type="match status" value="1"/>
</dbReference>
<organism evidence="2 3">
    <name type="scientific">Kitasatospora aburaviensis</name>
    <dbReference type="NCBI Taxonomy" id="67265"/>
    <lineage>
        <taxon>Bacteria</taxon>
        <taxon>Bacillati</taxon>
        <taxon>Actinomycetota</taxon>
        <taxon>Actinomycetes</taxon>
        <taxon>Kitasatosporales</taxon>
        <taxon>Streptomycetaceae</taxon>
        <taxon>Kitasatospora</taxon>
    </lineage>
</organism>
<evidence type="ECO:0000313" key="3">
    <source>
        <dbReference type="Proteomes" id="UP001596067"/>
    </source>
</evidence>
<dbReference type="InterPro" id="IPR011009">
    <property type="entry name" value="Kinase-like_dom_sf"/>
</dbReference>
<proteinExistence type="predicted"/>
<dbReference type="PANTHER" id="PTHR21310">
    <property type="entry name" value="AMINOGLYCOSIDE PHOSPHOTRANSFERASE-RELATED-RELATED"/>
    <property type="match status" value="1"/>
</dbReference>
<dbReference type="Pfam" id="PF01636">
    <property type="entry name" value="APH"/>
    <property type="match status" value="1"/>
</dbReference>
<comment type="caution">
    <text evidence="2">The sequence shown here is derived from an EMBL/GenBank/DDBJ whole genome shotgun (WGS) entry which is preliminary data.</text>
</comment>
<dbReference type="InterPro" id="IPR051678">
    <property type="entry name" value="AGP_Transferase"/>
</dbReference>
<keyword evidence="3" id="KW-1185">Reference proteome</keyword>
<dbReference type="Gene3D" id="3.30.200.20">
    <property type="entry name" value="Phosphorylase Kinase, domain 1"/>
    <property type="match status" value="1"/>
</dbReference>
<dbReference type="RefSeq" id="WP_313765438.1">
    <property type="nucleotide sequence ID" value="NZ_BAAAVH010000002.1"/>
</dbReference>
<keyword evidence="2" id="KW-0808">Transferase</keyword>
<dbReference type="Gene3D" id="3.90.1200.10">
    <property type="match status" value="1"/>
</dbReference>
<dbReference type="EC" id="2.7.-.-" evidence="2"/>
<dbReference type="CDD" id="cd05155">
    <property type="entry name" value="APH_ChoK_like_1"/>
    <property type="match status" value="1"/>
</dbReference>
<dbReference type="SUPFAM" id="SSF56112">
    <property type="entry name" value="Protein kinase-like (PK-like)"/>
    <property type="match status" value="1"/>
</dbReference>
<reference evidence="3" key="1">
    <citation type="journal article" date="2019" name="Int. J. Syst. Evol. Microbiol.">
        <title>The Global Catalogue of Microorganisms (GCM) 10K type strain sequencing project: providing services to taxonomists for standard genome sequencing and annotation.</title>
        <authorList>
            <consortium name="The Broad Institute Genomics Platform"/>
            <consortium name="The Broad Institute Genome Sequencing Center for Infectious Disease"/>
            <person name="Wu L."/>
            <person name="Ma J."/>
        </authorList>
    </citation>
    <scope>NUCLEOTIDE SEQUENCE [LARGE SCALE GENOMIC DNA]</scope>
    <source>
        <strain evidence="3">CGMCC 4.1469</strain>
    </source>
</reference>
<gene>
    <name evidence="2" type="ORF">ACFP0N_26200</name>
</gene>